<dbReference type="AlphaFoldDB" id="A0A7W7HYJ2"/>
<keyword evidence="1" id="KW-0472">Membrane</keyword>
<name>A0A7W7HYJ2_9ACTN</name>
<organism evidence="2 3">
    <name type="scientific">Actinoplanes digitatis</name>
    <dbReference type="NCBI Taxonomy" id="1868"/>
    <lineage>
        <taxon>Bacteria</taxon>
        <taxon>Bacillati</taxon>
        <taxon>Actinomycetota</taxon>
        <taxon>Actinomycetes</taxon>
        <taxon>Micromonosporales</taxon>
        <taxon>Micromonosporaceae</taxon>
        <taxon>Actinoplanes</taxon>
    </lineage>
</organism>
<keyword evidence="1" id="KW-0812">Transmembrane</keyword>
<feature type="transmembrane region" description="Helical" evidence="1">
    <location>
        <begin position="139"/>
        <end position="158"/>
    </location>
</feature>
<sequence length="168" mass="17679">MPYAAGWAVLGLLACLPFVFDSSVPEGPRAPFGLLLLVLLAALPALVGGGFAVFEGKRPDQPDYLRLLGLVRRLSRPIRVGAAAVALAGAGLFLAGMVSMPSGTPARTGTGYAVRLKNGEVVPVSEQRYLTDRRAERRVFLGMAVLANAGGGALCWAAKLRDDEEDPF</sequence>
<gene>
    <name evidence="2" type="ORF">BJ971_003579</name>
</gene>
<evidence type="ECO:0000313" key="2">
    <source>
        <dbReference type="EMBL" id="MBB4763023.1"/>
    </source>
</evidence>
<evidence type="ECO:0000256" key="1">
    <source>
        <dbReference type="SAM" id="Phobius"/>
    </source>
</evidence>
<evidence type="ECO:0000313" key="3">
    <source>
        <dbReference type="Proteomes" id="UP000578112"/>
    </source>
</evidence>
<feature type="transmembrane region" description="Helical" evidence="1">
    <location>
        <begin position="77"/>
        <end position="98"/>
    </location>
</feature>
<feature type="transmembrane region" description="Helical" evidence="1">
    <location>
        <begin position="31"/>
        <end position="56"/>
    </location>
</feature>
<protein>
    <submittedName>
        <fullName evidence="2">Uncharacterized protein</fullName>
    </submittedName>
</protein>
<reference evidence="2 3" key="1">
    <citation type="submission" date="2020-08" db="EMBL/GenBank/DDBJ databases">
        <title>Sequencing the genomes of 1000 actinobacteria strains.</title>
        <authorList>
            <person name="Klenk H.-P."/>
        </authorList>
    </citation>
    <scope>NUCLEOTIDE SEQUENCE [LARGE SCALE GENOMIC DNA]</scope>
    <source>
        <strain evidence="2 3">DSM 43149</strain>
    </source>
</reference>
<accession>A0A7W7HYJ2</accession>
<dbReference type="Proteomes" id="UP000578112">
    <property type="component" value="Unassembled WGS sequence"/>
</dbReference>
<proteinExistence type="predicted"/>
<dbReference type="EMBL" id="JACHNH010000001">
    <property type="protein sequence ID" value="MBB4763023.1"/>
    <property type="molecule type" value="Genomic_DNA"/>
</dbReference>
<keyword evidence="3" id="KW-1185">Reference proteome</keyword>
<comment type="caution">
    <text evidence="2">The sequence shown here is derived from an EMBL/GenBank/DDBJ whole genome shotgun (WGS) entry which is preliminary data.</text>
</comment>
<keyword evidence="1" id="KW-1133">Transmembrane helix</keyword>
<dbReference type="RefSeq" id="WP_184994389.1">
    <property type="nucleotide sequence ID" value="NZ_BOMK01000042.1"/>
</dbReference>